<dbReference type="EMBL" id="VNHM01000018">
    <property type="protein sequence ID" value="TYO93792.1"/>
    <property type="molecule type" value="Genomic_DNA"/>
</dbReference>
<name>A0A5S4ZN62_9FIRM</name>
<comment type="caution">
    <text evidence="1">The sequence shown here is derived from an EMBL/GenBank/DDBJ whole genome shotgun (WGS) entry which is preliminary data.</text>
</comment>
<keyword evidence="2" id="KW-1185">Reference proteome</keyword>
<evidence type="ECO:0000313" key="1">
    <source>
        <dbReference type="EMBL" id="TYO93792.1"/>
    </source>
</evidence>
<evidence type="ECO:0000313" key="2">
    <source>
        <dbReference type="Proteomes" id="UP000323166"/>
    </source>
</evidence>
<reference evidence="1 2" key="1">
    <citation type="submission" date="2019-07" db="EMBL/GenBank/DDBJ databases">
        <title>Genomic Encyclopedia of Type Strains, Phase I: the one thousand microbial genomes (KMG-I) project.</title>
        <authorList>
            <person name="Kyrpides N."/>
        </authorList>
    </citation>
    <scope>NUCLEOTIDE SEQUENCE [LARGE SCALE GENOMIC DNA]</scope>
    <source>
        <strain evidence="1 2">DSM 6562</strain>
    </source>
</reference>
<gene>
    <name evidence="1" type="ORF">LX24_02592</name>
</gene>
<dbReference type="AlphaFoldDB" id="A0A5S4ZN62"/>
<dbReference type="Proteomes" id="UP000323166">
    <property type="component" value="Unassembled WGS sequence"/>
</dbReference>
<accession>A0A5S4ZN62</accession>
<proteinExistence type="predicted"/>
<organism evidence="1 2">
    <name type="scientific">Desulfallas thermosapovorans DSM 6562</name>
    <dbReference type="NCBI Taxonomy" id="1121431"/>
    <lineage>
        <taxon>Bacteria</taxon>
        <taxon>Bacillati</taxon>
        <taxon>Bacillota</taxon>
        <taxon>Clostridia</taxon>
        <taxon>Eubacteriales</taxon>
        <taxon>Desulfallaceae</taxon>
        <taxon>Desulfallas</taxon>
    </lineage>
</organism>
<protein>
    <submittedName>
        <fullName evidence="1">Uncharacterized protein</fullName>
    </submittedName>
</protein>
<sequence length="60" mass="6847">MKRSTGTVPVLYVLLAQKLSPVQVNFYQLVFSADKSNTSQLFFVKLAFHLNFRVFQNAGH</sequence>